<protein>
    <submittedName>
        <fullName evidence="2">(Atlantic silverside) hypothetical protein</fullName>
    </submittedName>
</protein>
<name>A0A8S4ASN7_9TELE</name>
<sequence length="397" mass="43001">MADLTGDQTARWNYVDYDYKCYTLRGAALSLQFLVLLVQSEEVRSRVEERGGDVGRSGGQWRGVAAARGRGEGVQARPRLEEGLGEEAGQGREDAADRWDGGRGARGVRVRVQVRVDLQAGQLQGRRPDPVPPTVRESVHPAGLQVLLLERVEAEVLALEALPAPQEAPVLEHVGRVGVQRPVVALPGVAGLPGHLHEAVVERQVVPDRVLPRRELLPVVGEALADEVADLAERQTLFGALQDGHGYQSDVGVRGLDGRGAFGFPRRWAAGVPVLAPRAGSLRGELLLAVFDSFPHHVDDDILHGGVSRAQCHSLDVPGLSQDHLETGGRQLFVSRAMSGTFYARPISVRGKKVANPGPVQTLVPPRNDLTPRTGKCRRTRARFRRNGDPRATAREA</sequence>
<proteinExistence type="predicted"/>
<keyword evidence="3" id="KW-1185">Reference proteome</keyword>
<comment type="caution">
    <text evidence="2">The sequence shown here is derived from an EMBL/GenBank/DDBJ whole genome shotgun (WGS) entry which is preliminary data.</text>
</comment>
<evidence type="ECO:0000313" key="2">
    <source>
        <dbReference type="EMBL" id="CAG5897416.1"/>
    </source>
</evidence>
<feature type="compositionally biased region" description="Low complexity" evidence="1">
    <location>
        <begin position="65"/>
        <end position="77"/>
    </location>
</feature>
<accession>A0A8S4ASN7</accession>
<dbReference type="Proteomes" id="UP000677803">
    <property type="component" value="Unassembled WGS sequence"/>
</dbReference>
<evidence type="ECO:0000256" key="1">
    <source>
        <dbReference type="SAM" id="MobiDB-lite"/>
    </source>
</evidence>
<dbReference type="AlphaFoldDB" id="A0A8S4ASN7"/>
<dbReference type="OrthoDB" id="7616907at2759"/>
<organism evidence="2 3">
    <name type="scientific">Menidia menidia</name>
    <name type="common">Atlantic silverside</name>
    <dbReference type="NCBI Taxonomy" id="238744"/>
    <lineage>
        <taxon>Eukaryota</taxon>
        <taxon>Metazoa</taxon>
        <taxon>Chordata</taxon>
        <taxon>Craniata</taxon>
        <taxon>Vertebrata</taxon>
        <taxon>Euteleostomi</taxon>
        <taxon>Actinopterygii</taxon>
        <taxon>Neopterygii</taxon>
        <taxon>Teleostei</taxon>
        <taxon>Neoteleostei</taxon>
        <taxon>Acanthomorphata</taxon>
        <taxon>Ovalentaria</taxon>
        <taxon>Atherinomorphae</taxon>
        <taxon>Atheriniformes</taxon>
        <taxon>Atherinopsidae</taxon>
        <taxon>Menidiinae</taxon>
        <taxon>Menidia</taxon>
    </lineage>
</organism>
<reference evidence="2" key="1">
    <citation type="submission" date="2021-05" db="EMBL/GenBank/DDBJ databases">
        <authorList>
            <person name="Tigano A."/>
        </authorList>
    </citation>
    <scope>NUCLEOTIDE SEQUENCE</scope>
</reference>
<feature type="compositionally biased region" description="Basic and acidic residues" evidence="1">
    <location>
        <begin position="89"/>
        <end position="102"/>
    </location>
</feature>
<evidence type="ECO:0000313" key="3">
    <source>
        <dbReference type="Proteomes" id="UP000677803"/>
    </source>
</evidence>
<feature type="region of interest" description="Disordered" evidence="1">
    <location>
        <begin position="65"/>
        <end position="102"/>
    </location>
</feature>
<dbReference type="EMBL" id="CAJRST010008890">
    <property type="protein sequence ID" value="CAG5897416.1"/>
    <property type="molecule type" value="Genomic_DNA"/>
</dbReference>
<gene>
    <name evidence="2" type="ORF">MMEN_LOCUS8474</name>
</gene>